<keyword evidence="3" id="KW-1003">Cell membrane</keyword>
<comment type="similarity">
    <text evidence="2">Belongs to the resistance-nodulation-cell division (RND) (TC 2.A.6) family. MmpL subfamily.</text>
</comment>
<feature type="transmembrane region" description="Helical" evidence="7">
    <location>
        <begin position="270"/>
        <end position="291"/>
    </location>
</feature>
<feature type="transmembrane region" description="Helical" evidence="7">
    <location>
        <begin position="629"/>
        <end position="657"/>
    </location>
</feature>
<keyword evidence="5 7" id="KW-1133">Transmembrane helix</keyword>
<evidence type="ECO:0000256" key="7">
    <source>
        <dbReference type="SAM" id="Phobius"/>
    </source>
</evidence>
<keyword evidence="10" id="KW-1185">Reference proteome</keyword>
<evidence type="ECO:0000256" key="4">
    <source>
        <dbReference type="ARBA" id="ARBA00022692"/>
    </source>
</evidence>
<comment type="subcellular location">
    <subcellularLocation>
        <location evidence="1">Cell membrane</location>
        <topology evidence="1">Multi-pass membrane protein</topology>
    </subcellularLocation>
</comment>
<feature type="transmembrane region" description="Helical" evidence="7">
    <location>
        <begin position="236"/>
        <end position="264"/>
    </location>
</feature>
<protein>
    <submittedName>
        <fullName evidence="9">RND superfamily putative drug exporter</fullName>
    </submittedName>
</protein>
<feature type="transmembrane region" description="Helical" evidence="7">
    <location>
        <begin position="344"/>
        <end position="367"/>
    </location>
</feature>
<evidence type="ECO:0000313" key="9">
    <source>
        <dbReference type="EMBL" id="TWH71652.1"/>
    </source>
</evidence>
<accession>A0A562ILA4</accession>
<dbReference type="Gene3D" id="1.20.1640.10">
    <property type="entry name" value="Multidrug efflux transporter AcrB transmembrane domain"/>
    <property type="match status" value="2"/>
</dbReference>
<dbReference type="PANTHER" id="PTHR33406:SF6">
    <property type="entry name" value="MEMBRANE PROTEIN YDGH-RELATED"/>
    <property type="match status" value="1"/>
</dbReference>
<name>A0A562ILA4_9ACTN</name>
<feature type="transmembrane region" description="Helical" evidence="7">
    <location>
        <begin position="311"/>
        <end position="332"/>
    </location>
</feature>
<feature type="transmembrane region" description="Helical" evidence="7">
    <location>
        <begin position="210"/>
        <end position="229"/>
    </location>
</feature>
<keyword evidence="6 7" id="KW-0472">Membrane</keyword>
<dbReference type="InterPro" id="IPR050545">
    <property type="entry name" value="Mycobact_MmpL"/>
</dbReference>
<evidence type="ECO:0000256" key="6">
    <source>
        <dbReference type="ARBA" id="ARBA00023136"/>
    </source>
</evidence>
<dbReference type="Proteomes" id="UP000321490">
    <property type="component" value="Unassembled WGS sequence"/>
</dbReference>
<dbReference type="GO" id="GO:0005886">
    <property type="term" value="C:plasma membrane"/>
    <property type="evidence" value="ECO:0007669"/>
    <property type="project" value="UniProtKB-SubCell"/>
</dbReference>
<evidence type="ECO:0000313" key="10">
    <source>
        <dbReference type="Proteomes" id="UP000321490"/>
    </source>
</evidence>
<keyword evidence="4 7" id="KW-0812">Transmembrane</keyword>
<comment type="caution">
    <text evidence="9">The sequence shown here is derived from an EMBL/GenBank/DDBJ whole genome shotgun (WGS) entry which is preliminary data.</text>
</comment>
<evidence type="ECO:0000256" key="3">
    <source>
        <dbReference type="ARBA" id="ARBA00022475"/>
    </source>
</evidence>
<proteinExistence type="inferred from homology"/>
<sequence length="797" mass="82964">MPATAATRSSTGLAAAARRVTGPVRRGFRRAGRAYRDAVVKARWFVLVGWLALTVVVSALLPTAGGGGGADIGNLLPEGSPAAAVQERSLELFRVPVLSQVSVVVHDPDGLSVLTQADVALWAAAHTQAYLDGDVPPGRGQIVAAVPVPTSTPDTAVTYLYVSNYTSLERTRDLAREYAAHFHNQDSVQTFVAGVLPAQVAQADHLESRLHLFEVATLVLIAGVVGLTFRSVVAPLVVLVAAGLGYLVAIRSLGVLAATLGFALPDQLQPLIAALLIGVITDYCVLFFAGLRQQLDRGLPRLDATRRAVTANAPIIAVAGITVAAGTAALLAADFQLFQAFGPALSLTVVIGVLVSLTLVPALMAILGERLFGLGTRSRSPRRPTRRGNGRLLRIVVSRKGATVATLLATGLLVLAAAPLLQMRLDLSFTSGLPADDPVRQGAEVLAEAGVRGVIAPTEVIVEGDDVIEQRPALERLQSAIAAQPGVAEVLGPAQNPLPDSYGVVFSEDGDAARFVVVLDSDPLGAPAISDLRELSTRLDTLAAEAGLEDAEAAVTGQTAIAGELAAITRDNLRTTLTAALLVELLILIVYLRALCAPVVLLACSALGVAAALGLSVLVFQVLLGDPGLAFYVPFATAVLLLALGSDYNVFAVGSIWEAAARHPLSKAIMLAMPSTSRAISAAGLILAATFAMVAIIPLQTFRQIAFTMAVGLLIDTFLIRPVLTPAVLTLLGRSASWPSSRVRTASVGIEELRRTGVVGARSGGPEVLRDESLEARVLADVDDEERQPAGVEAGPR</sequence>
<dbReference type="SUPFAM" id="SSF82866">
    <property type="entry name" value="Multidrug efflux transporter AcrB transmembrane domain"/>
    <property type="match status" value="2"/>
</dbReference>
<feature type="transmembrane region" description="Helical" evidence="7">
    <location>
        <begin position="573"/>
        <end position="592"/>
    </location>
</feature>
<evidence type="ECO:0000256" key="2">
    <source>
        <dbReference type="ARBA" id="ARBA00010157"/>
    </source>
</evidence>
<feature type="transmembrane region" description="Helical" evidence="7">
    <location>
        <begin position="599"/>
        <end position="623"/>
    </location>
</feature>
<dbReference type="Pfam" id="PF03176">
    <property type="entry name" value="MMPL"/>
    <property type="match status" value="2"/>
</dbReference>
<evidence type="ECO:0000259" key="8">
    <source>
        <dbReference type="Pfam" id="PF03176"/>
    </source>
</evidence>
<dbReference type="EMBL" id="VLKF01000001">
    <property type="protein sequence ID" value="TWH71652.1"/>
    <property type="molecule type" value="Genomic_DNA"/>
</dbReference>
<evidence type="ECO:0000256" key="5">
    <source>
        <dbReference type="ARBA" id="ARBA00022989"/>
    </source>
</evidence>
<feature type="transmembrane region" description="Helical" evidence="7">
    <location>
        <begin position="42"/>
        <end position="61"/>
    </location>
</feature>
<feature type="transmembrane region" description="Helical" evidence="7">
    <location>
        <begin position="401"/>
        <end position="421"/>
    </location>
</feature>
<reference evidence="9 10" key="1">
    <citation type="submission" date="2019-07" db="EMBL/GenBank/DDBJ databases">
        <title>R&amp;d 2014.</title>
        <authorList>
            <person name="Klenk H.-P."/>
        </authorList>
    </citation>
    <scope>NUCLEOTIDE SEQUENCE [LARGE SCALE GENOMIC DNA]</scope>
    <source>
        <strain evidence="9 10">DSM 45764</strain>
    </source>
</reference>
<evidence type="ECO:0000256" key="1">
    <source>
        <dbReference type="ARBA" id="ARBA00004651"/>
    </source>
</evidence>
<dbReference type="InterPro" id="IPR004869">
    <property type="entry name" value="MMPL_dom"/>
</dbReference>
<organism evidence="9 10">
    <name type="scientific">Modestobacter roseus</name>
    <dbReference type="NCBI Taxonomy" id="1181884"/>
    <lineage>
        <taxon>Bacteria</taxon>
        <taxon>Bacillati</taxon>
        <taxon>Actinomycetota</taxon>
        <taxon>Actinomycetes</taxon>
        <taxon>Geodermatophilales</taxon>
        <taxon>Geodermatophilaceae</taxon>
        <taxon>Modestobacter</taxon>
    </lineage>
</organism>
<dbReference type="PANTHER" id="PTHR33406">
    <property type="entry name" value="MEMBRANE PROTEIN MJ1562-RELATED"/>
    <property type="match status" value="1"/>
</dbReference>
<dbReference type="AlphaFoldDB" id="A0A562ILA4"/>
<feature type="transmembrane region" description="Helical" evidence="7">
    <location>
        <begin position="678"/>
        <end position="699"/>
    </location>
</feature>
<gene>
    <name evidence="9" type="ORF">JD78_00150</name>
</gene>
<feature type="domain" description="Membrane transport protein MMPL" evidence="8">
    <location>
        <begin position="467"/>
        <end position="746"/>
    </location>
</feature>
<dbReference type="RefSeq" id="WP_228394888.1">
    <property type="nucleotide sequence ID" value="NZ_JABGDC010000012.1"/>
</dbReference>
<feature type="domain" description="Membrane transport protein MMPL" evidence="8">
    <location>
        <begin position="175"/>
        <end position="384"/>
    </location>
</feature>